<keyword evidence="4" id="KW-1185">Reference proteome</keyword>
<feature type="domain" description="Chromatin assembly factor 1 subunit A dimerization" evidence="2">
    <location>
        <begin position="389"/>
        <end position="458"/>
    </location>
</feature>
<evidence type="ECO:0000313" key="3">
    <source>
        <dbReference type="EMBL" id="CAJ02668.1"/>
    </source>
</evidence>
<evidence type="ECO:0000313" key="4">
    <source>
        <dbReference type="Proteomes" id="UP000000542"/>
    </source>
</evidence>
<protein>
    <recommendedName>
        <fullName evidence="2">Chromatin assembly factor 1 subunit A dimerization domain-containing protein</fullName>
    </recommendedName>
</protein>
<dbReference type="OMA" id="RNFDEME"/>
<feature type="compositionally biased region" description="Low complexity" evidence="1">
    <location>
        <begin position="76"/>
        <end position="94"/>
    </location>
</feature>
<dbReference type="Proteomes" id="UP000000542">
    <property type="component" value="Chromosome 10"/>
</dbReference>
<organism evidence="3 4">
    <name type="scientific">Leishmania major</name>
    <dbReference type="NCBI Taxonomy" id="5664"/>
    <lineage>
        <taxon>Eukaryota</taxon>
        <taxon>Discoba</taxon>
        <taxon>Euglenozoa</taxon>
        <taxon>Kinetoplastea</taxon>
        <taxon>Metakinetoplastina</taxon>
        <taxon>Trypanosomatida</taxon>
        <taxon>Trypanosomatidae</taxon>
        <taxon>Leishmaniinae</taxon>
        <taxon>Leishmania</taxon>
    </lineage>
</organism>
<dbReference type="InParanoid" id="Q4QHF7"/>
<dbReference type="VEuPathDB" id="TriTrypDB:LMJLV39_100011800"/>
<dbReference type="VEuPathDB" id="TriTrypDB:LmjF.10.0580"/>
<dbReference type="AlphaFoldDB" id="Q4QHF7"/>
<feature type="compositionally biased region" description="Acidic residues" evidence="1">
    <location>
        <begin position="690"/>
        <end position="703"/>
    </location>
</feature>
<evidence type="ECO:0000259" key="2">
    <source>
        <dbReference type="Pfam" id="PF12253"/>
    </source>
</evidence>
<dbReference type="STRING" id="5664.Q4QHF7"/>
<dbReference type="KEGG" id="lma:LMJF_10_0580"/>
<feature type="compositionally biased region" description="Basic and acidic residues" evidence="1">
    <location>
        <begin position="139"/>
        <end position="166"/>
    </location>
</feature>
<feature type="region of interest" description="Disordered" evidence="1">
    <location>
        <begin position="277"/>
        <end position="318"/>
    </location>
</feature>
<reference evidence="3 4" key="1">
    <citation type="journal article" date="2005" name="Science">
        <title>The genome of the kinetoplastid parasite, Leishmania major.</title>
        <authorList>
            <person name="Ivens A.C."/>
            <person name="Peacock C.S."/>
            <person name="Worthey E.A."/>
            <person name="Murphy L."/>
            <person name="Aggarwal G."/>
            <person name="Berriman M."/>
            <person name="Sisk E."/>
            <person name="Rajandream M.A."/>
            <person name="Adlem E."/>
            <person name="Aert R."/>
            <person name="Anupama A."/>
            <person name="Apostolou Z."/>
            <person name="Attipoe P."/>
            <person name="Bason N."/>
            <person name="Bauser C."/>
            <person name="Beck A."/>
            <person name="Beverley S.M."/>
            <person name="Bianchettin G."/>
            <person name="Borzym K."/>
            <person name="Bothe G."/>
            <person name="Bruschi C.V."/>
            <person name="Collins M."/>
            <person name="Cadag E."/>
            <person name="Ciarloni L."/>
            <person name="Clayton C."/>
            <person name="Coulson R.M."/>
            <person name="Cronin A."/>
            <person name="Cruz A.K."/>
            <person name="Davies R.M."/>
            <person name="De Gaudenzi J."/>
            <person name="Dobson D.E."/>
            <person name="Duesterhoeft A."/>
            <person name="Fazelina G."/>
            <person name="Fosker N."/>
            <person name="Frasch A.C."/>
            <person name="Fraser A."/>
            <person name="Fuchs M."/>
            <person name="Gabel C."/>
            <person name="Goble A."/>
            <person name="Goffeau A."/>
            <person name="Harris D."/>
            <person name="Hertz-Fowler C."/>
            <person name="Hilbert H."/>
            <person name="Horn D."/>
            <person name="Huang Y."/>
            <person name="Klages S."/>
            <person name="Knights A."/>
            <person name="Kube M."/>
            <person name="Larke N."/>
            <person name="Litvin L."/>
            <person name="Lord A."/>
            <person name="Louie T."/>
            <person name="Marra M."/>
            <person name="Masuy D."/>
            <person name="Matthews K."/>
            <person name="Michaeli S."/>
            <person name="Mottram J.C."/>
            <person name="Muller-Auer S."/>
            <person name="Munden H."/>
            <person name="Nelson S."/>
            <person name="Norbertczak H."/>
            <person name="Oliver K."/>
            <person name="O'neil S."/>
            <person name="Pentony M."/>
            <person name="Pohl T.M."/>
            <person name="Price C."/>
            <person name="Purnelle B."/>
            <person name="Quail M.A."/>
            <person name="Rabbinowitsch E."/>
            <person name="Reinhardt R."/>
            <person name="Rieger M."/>
            <person name="Rinta J."/>
            <person name="Robben J."/>
            <person name="Robertson L."/>
            <person name="Ruiz J.C."/>
            <person name="Rutter S."/>
            <person name="Saunders D."/>
            <person name="Schafer M."/>
            <person name="Schein J."/>
            <person name="Schwartz D.C."/>
            <person name="Seeger K."/>
            <person name="Seyler A."/>
            <person name="Sharp S."/>
            <person name="Shin H."/>
            <person name="Sivam D."/>
            <person name="Squares R."/>
            <person name="Squares S."/>
            <person name="Tosato V."/>
            <person name="Vogt C."/>
            <person name="Volckaert G."/>
            <person name="Wambutt R."/>
            <person name="Warren T."/>
            <person name="Wedler H."/>
            <person name="Woodward J."/>
            <person name="Zhou S."/>
            <person name="Zimmermann W."/>
            <person name="Smith D.F."/>
            <person name="Blackwell J.M."/>
            <person name="Stuart K.D."/>
            <person name="Barrell B."/>
            <person name="Myler P.J."/>
        </authorList>
    </citation>
    <scope>NUCLEOTIDE SEQUENCE [LARGE SCALE GENOMIC DNA]</scope>
    <source>
        <strain evidence="4">MHOM/IL/81/Friedlin</strain>
    </source>
</reference>
<dbReference type="VEuPathDB" id="TriTrypDB:LMJSD75_100011900"/>
<dbReference type="VEuPathDB" id="TriTrypDB:LMJFC_100013300"/>
<reference evidence="3 4" key="2">
    <citation type="journal article" date="2011" name="Genome Res.">
        <title>Chromosome and gene copy number variation allow major structural change between species and strains of Leishmania.</title>
        <authorList>
            <person name="Rogers M.B."/>
            <person name="Hilley J.D."/>
            <person name="Dickens N.J."/>
            <person name="Wilkes J."/>
            <person name="Bates P.A."/>
            <person name="Depledge D.P."/>
            <person name="Harris D."/>
            <person name="Her Y."/>
            <person name="Herzyk P."/>
            <person name="Imamura H."/>
            <person name="Otto T.D."/>
            <person name="Sanders M."/>
            <person name="Seeger K."/>
            <person name="Dujardin J.C."/>
            <person name="Berriman M."/>
            <person name="Smith D.F."/>
            <person name="Hertz-Fowler C."/>
            <person name="Mottram J.C."/>
        </authorList>
    </citation>
    <scope>NUCLEOTIDE SEQUENCE [LARGE SCALE GENOMIC DNA]</scope>
    <source>
        <strain evidence="4">MHOM/IL/81/Friedlin</strain>
    </source>
</reference>
<dbReference type="GeneID" id="5649660"/>
<accession>Q4QHF7</accession>
<dbReference type="EMBL" id="FR796406">
    <property type="protein sequence ID" value="CAJ02668.1"/>
    <property type="molecule type" value="Genomic_DNA"/>
</dbReference>
<gene>
    <name evidence="3" type="ORF">LMJF_10_0580</name>
</gene>
<dbReference type="InterPro" id="IPR022043">
    <property type="entry name" value="CAF1A_DD"/>
</dbReference>
<dbReference type="eggNOG" id="ENOG502QQ33">
    <property type="taxonomic scope" value="Eukaryota"/>
</dbReference>
<dbReference type="HOGENOM" id="CLU_349342_0_0_1"/>
<feature type="region of interest" description="Disordered" evidence="1">
    <location>
        <begin position="70"/>
        <end position="94"/>
    </location>
</feature>
<proteinExistence type="predicted"/>
<dbReference type="GO" id="GO:0005634">
    <property type="term" value="C:nucleus"/>
    <property type="evidence" value="ECO:0000266"/>
    <property type="project" value="GeneDB"/>
</dbReference>
<name>Q4QHF7_LEIMA</name>
<feature type="region of interest" description="Disordered" evidence="1">
    <location>
        <begin position="660"/>
        <end position="807"/>
    </location>
</feature>
<dbReference type="Pfam" id="PF12253">
    <property type="entry name" value="CAF1A_dimeriz"/>
    <property type="match status" value="1"/>
</dbReference>
<feature type="compositionally biased region" description="Basic and acidic residues" evidence="1">
    <location>
        <begin position="294"/>
        <end position="307"/>
    </location>
</feature>
<feature type="region of interest" description="Disordered" evidence="1">
    <location>
        <begin position="116"/>
        <end position="166"/>
    </location>
</feature>
<dbReference type="RefSeq" id="XP_001681391.1">
    <property type="nucleotide sequence ID" value="XM_001681339.1"/>
</dbReference>
<evidence type="ECO:0000256" key="1">
    <source>
        <dbReference type="SAM" id="MobiDB-lite"/>
    </source>
</evidence>
<sequence length="807" mass="89507">MLIFWTLSLGIVFSFYLCPFPVYLCCVRLYWTLHRRVVARMDTIAELLKNIDPSRIDEALALLQSLKSNAAPQQPSNSHVPASSSSEACRSSPELELQQLAENGGQSTELLTESWAEGASGTAEEENDMPLASIGHLLSPEEKKKARDDRRAKREAEKEARRRMKEEDAALIKSELDARKVICDEEKESRRILKDTERDARKAEREARNKAREAEKAALKMTKEAPNNLTLFGFLSSTVKAESNKNRLFSPFVQDKRVAPAALQFWRRPEDKISRSEEETSVVNLSSHAMNGGARRDPGKSKSHNVDEESSLLHPPMYCDEGTPSKANVCVRDFNAMIEASNAQEVPVRDLLRQCGCAFHAAVSDPYASFDNEVVFVGFFAIGYDPCQSRPPYFGTYNHLQEGNLNEAELLQMGRFPLRRGIPRLSNIDYEYDSGDDWDVMEGDEDIAASSSSDSDKDTALDSLDSSDLEFIDDSDSDCDTQRKIMEARQRRLHRLRNKSKLVPSYSGPFVGIPTDEHPLRGFDELERFVPLNAAYFSKLVEEELNAFTSGSAGIPASEDEGLSAEEMEAKRQRALMEAALKNRREMTDTELKALHTIIASNSKVSTQMILAAFKQQQLCVGVARAEIERTIRRFYERRHRSLVLRGEPWSPTDERLFARVSSSRKPKSPGDGGTGVVTDDGEGRKRDDNEDADDGTDIDDVPEATVERVAETADDASAKASDVGDGTAPAPVTPSETVEEAGHPKPSPPSSGEAKVETWIAKTKPITLTKLSPKASASASVNMAKRPREEELVEDQNDGATTATSD</sequence>